<comment type="caution">
    <text evidence="8">The sequence shown here is derived from an EMBL/GenBank/DDBJ whole genome shotgun (WGS) entry which is preliminary data.</text>
</comment>
<evidence type="ECO:0000256" key="5">
    <source>
        <dbReference type="ARBA" id="ARBA00023136"/>
    </source>
</evidence>
<gene>
    <name evidence="8" type="ORF">ED236_09410</name>
</gene>
<keyword evidence="4 6" id="KW-1133">Transmembrane helix</keyword>
<dbReference type="GO" id="GO:0005886">
    <property type="term" value="C:plasma membrane"/>
    <property type="evidence" value="ECO:0007669"/>
    <property type="project" value="UniProtKB-SubCell"/>
</dbReference>
<protein>
    <submittedName>
        <fullName evidence="8">Type II secretion system F family protein</fullName>
    </submittedName>
</protein>
<proteinExistence type="predicted"/>
<dbReference type="AlphaFoldDB" id="A0A3N0UXX2"/>
<evidence type="ECO:0000256" key="4">
    <source>
        <dbReference type="ARBA" id="ARBA00022989"/>
    </source>
</evidence>
<dbReference type="Pfam" id="PF00482">
    <property type="entry name" value="T2SSF"/>
    <property type="match status" value="1"/>
</dbReference>
<dbReference type="Proteomes" id="UP000275137">
    <property type="component" value="Unassembled WGS sequence"/>
</dbReference>
<keyword evidence="9" id="KW-1185">Reference proteome</keyword>
<accession>A0A3N0UXX2</accession>
<evidence type="ECO:0000256" key="2">
    <source>
        <dbReference type="ARBA" id="ARBA00022475"/>
    </source>
</evidence>
<evidence type="ECO:0000256" key="1">
    <source>
        <dbReference type="ARBA" id="ARBA00004651"/>
    </source>
</evidence>
<reference evidence="8 9" key="1">
    <citation type="submission" date="2018-10" db="EMBL/GenBank/DDBJ databases">
        <authorList>
            <person name="Chen W.-M."/>
        </authorList>
    </citation>
    <scope>NUCLEOTIDE SEQUENCE [LARGE SCALE GENOMIC DNA]</scope>
    <source>
        <strain evidence="8 9">H-5</strain>
    </source>
</reference>
<evidence type="ECO:0000256" key="6">
    <source>
        <dbReference type="SAM" id="Phobius"/>
    </source>
</evidence>
<dbReference type="InterPro" id="IPR018076">
    <property type="entry name" value="T2SS_GspF_dom"/>
</dbReference>
<dbReference type="RefSeq" id="WP_123237726.1">
    <property type="nucleotide sequence ID" value="NZ_RJVP01000005.1"/>
</dbReference>
<evidence type="ECO:0000256" key="3">
    <source>
        <dbReference type="ARBA" id="ARBA00022692"/>
    </source>
</evidence>
<keyword evidence="2" id="KW-1003">Cell membrane</keyword>
<dbReference type="PANTHER" id="PTHR35007">
    <property type="entry name" value="INTEGRAL MEMBRANE PROTEIN-RELATED"/>
    <property type="match status" value="1"/>
</dbReference>
<evidence type="ECO:0000313" key="8">
    <source>
        <dbReference type="EMBL" id="ROH85406.1"/>
    </source>
</evidence>
<comment type="subcellular location">
    <subcellularLocation>
        <location evidence="1">Cell membrane</location>
        <topology evidence="1">Multi-pass membrane protein</topology>
    </subcellularLocation>
</comment>
<evidence type="ECO:0000313" key="9">
    <source>
        <dbReference type="Proteomes" id="UP000275137"/>
    </source>
</evidence>
<feature type="transmembrane region" description="Helical" evidence="6">
    <location>
        <begin position="273"/>
        <end position="299"/>
    </location>
</feature>
<feature type="domain" description="Type II secretion system protein GspF" evidence="7">
    <location>
        <begin position="166"/>
        <end position="294"/>
    </location>
</feature>
<keyword evidence="3 6" id="KW-0812">Transmembrane</keyword>
<evidence type="ECO:0000259" key="7">
    <source>
        <dbReference type="Pfam" id="PF00482"/>
    </source>
</evidence>
<name>A0A3N0UXX2_9PROT</name>
<sequence length="315" mass="34687">MTTQQLLFLGVVFIVVTGLALLVFKLLNPNRVTQRVASLSQPQQAVEASSSAQWVERVARVAEPFAKLSLPEQDWEKSVLRRSFIHAGWRSPSAPRVYFGVKTALALGLPLLFLLVAGHVEDMSRDDMLSVLLVLAAVGYYIPNIVLSRSVEARKLEIFENFPDALDLLTVCVEAGLSLDNALTKVAGEIQIKSVILSQELQMVLIEMRAGFPKETALRNLAQRTGVEDVDTLVAMLIQSERFGTSMGESLRVHSESLRAKRRFRAEEAAAKIALKLLFPLIFFIFPTLLLVILGPAFIQIYKVLLPTFAAAGGG</sequence>
<keyword evidence="5 6" id="KW-0472">Membrane</keyword>
<organism evidence="8 9">
    <name type="scientific">Pseudomethylobacillus aquaticus</name>
    <dbReference type="NCBI Taxonomy" id="2676064"/>
    <lineage>
        <taxon>Bacteria</taxon>
        <taxon>Pseudomonadati</taxon>
        <taxon>Pseudomonadota</taxon>
        <taxon>Betaproteobacteria</taxon>
        <taxon>Nitrosomonadales</taxon>
        <taxon>Methylophilaceae</taxon>
        <taxon>Pseudomethylobacillus</taxon>
    </lineage>
</organism>
<feature type="transmembrane region" description="Helical" evidence="6">
    <location>
        <begin position="6"/>
        <end position="27"/>
    </location>
</feature>
<dbReference type="EMBL" id="RJVP01000005">
    <property type="protein sequence ID" value="ROH85406.1"/>
    <property type="molecule type" value="Genomic_DNA"/>
</dbReference>
<feature type="transmembrane region" description="Helical" evidence="6">
    <location>
        <begin position="128"/>
        <end position="147"/>
    </location>
</feature>
<feature type="transmembrane region" description="Helical" evidence="6">
    <location>
        <begin position="97"/>
        <end position="116"/>
    </location>
</feature>
<dbReference type="PANTHER" id="PTHR35007:SF2">
    <property type="entry name" value="PILUS ASSEMBLE PROTEIN"/>
    <property type="match status" value="1"/>
</dbReference>